<keyword evidence="3" id="KW-1185">Reference proteome</keyword>
<dbReference type="Proteomes" id="UP000053660">
    <property type="component" value="Unassembled WGS sequence"/>
</dbReference>
<feature type="region of interest" description="Disordered" evidence="1">
    <location>
        <begin position="381"/>
        <end position="406"/>
    </location>
</feature>
<feature type="compositionally biased region" description="Basic and acidic residues" evidence="1">
    <location>
        <begin position="124"/>
        <end position="135"/>
    </location>
</feature>
<name>A0A0B1SN55_OESDE</name>
<organism evidence="2 3">
    <name type="scientific">Oesophagostomum dentatum</name>
    <name type="common">Nodular worm</name>
    <dbReference type="NCBI Taxonomy" id="61180"/>
    <lineage>
        <taxon>Eukaryota</taxon>
        <taxon>Metazoa</taxon>
        <taxon>Ecdysozoa</taxon>
        <taxon>Nematoda</taxon>
        <taxon>Chromadorea</taxon>
        <taxon>Rhabditida</taxon>
        <taxon>Rhabditina</taxon>
        <taxon>Rhabditomorpha</taxon>
        <taxon>Strongyloidea</taxon>
        <taxon>Strongylidae</taxon>
        <taxon>Oesophagostomum</taxon>
    </lineage>
</organism>
<reference evidence="2 3" key="1">
    <citation type="submission" date="2014-03" db="EMBL/GenBank/DDBJ databases">
        <title>Draft genome of the hookworm Oesophagostomum dentatum.</title>
        <authorList>
            <person name="Mitreva M."/>
        </authorList>
    </citation>
    <scope>NUCLEOTIDE SEQUENCE [LARGE SCALE GENOMIC DNA]</scope>
    <source>
        <strain evidence="2 3">OD-Hann</strain>
    </source>
</reference>
<dbReference type="OrthoDB" id="5870103at2759"/>
<accession>A0A0B1SN55</accession>
<protein>
    <submittedName>
        <fullName evidence="2">Uncharacterized protein</fullName>
    </submittedName>
</protein>
<evidence type="ECO:0000313" key="2">
    <source>
        <dbReference type="EMBL" id="KHJ86379.1"/>
    </source>
</evidence>
<proteinExistence type="predicted"/>
<feature type="region of interest" description="Disordered" evidence="1">
    <location>
        <begin position="91"/>
        <end position="148"/>
    </location>
</feature>
<feature type="compositionally biased region" description="Basic residues" evidence="1">
    <location>
        <begin position="396"/>
        <end position="406"/>
    </location>
</feature>
<dbReference type="AlphaFoldDB" id="A0A0B1SN55"/>
<sequence length="406" mass="45931">MLESFQEMCGIQNFRVVLYDFLSRSPDRSRLLLPILSQFEKPTLESERQQRYQTAVLEIISGLCNPSFWTAEQPNVESFAKDFVGFAMFSESKEEEPDDPFKERKEETEKVDDADSDVVIIEDDSNKDKETAEKSEVEEESDNKTETKSSLEMVIASFLHLVNNPEQKLSLVREALVKLMDATTRVGDGGGVFSNVLRSSMADVGLLPLFKRLEASLDGDETLACLSATANILDKVVGDRKDVLHKILEFSPSDHPLTSIISHLTKIERIDEKTKFLMQTLDRFFQMLNDGSVSHKAKKASKPSPIPQVYSKTMDEVYKIYSRPLLQVVEGTQKIREQMRAASRILVHRKITTGTRMGSEVSKLIEANKGKEKAVRKIIRSQMNLPDDDIPVSPSPHKKRRSSSQN</sequence>
<evidence type="ECO:0000313" key="3">
    <source>
        <dbReference type="Proteomes" id="UP000053660"/>
    </source>
</evidence>
<feature type="compositionally biased region" description="Acidic residues" evidence="1">
    <location>
        <begin position="114"/>
        <end position="123"/>
    </location>
</feature>
<evidence type="ECO:0000256" key="1">
    <source>
        <dbReference type="SAM" id="MobiDB-lite"/>
    </source>
</evidence>
<dbReference type="EMBL" id="KN560610">
    <property type="protein sequence ID" value="KHJ86379.1"/>
    <property type="molecule type" value="Genomic_DNA"/>
</dbReference>
<gene>
    <name evidence="2" type="ORF">OESDEN_13875</name>
</gene>
<feature type="compositionally biased region" description="Basic and acidic residues" evidence="1">
    <location>
        <begin position="99"/>
        <end position="113"/>
    </location>
</feature>